<dbReference type="PRINTS" id="PR00114">
    <property type="entry name" value="STPHPHTASE"/>
</dbReference>
<proteinExistence type="predicted"/>
<sequence>YGFHGEVMYKVGSLDMWQAFNHVFSLLPFVAVSAGNFMATHGGITKDFVASCEGANGDFRECLTYEIGVGASWADPHPLQGWMPSPRGASIQRHGKDVTYEFLKSHGLQKLIRGHEAQAHGHSVIDLGTKGYEVHTVFSSSDYCGVLCVGEDRYPLQPPEWDLNMFSLPGQNNLGAIMFVDFAQGDEVEPATYEVQVLSGADARQEALSFTGATCEEPTTTTTTEETTTTTESSPLEETTSFQGWEDVEPVPRPGPFKQLKQRISGRGTREAERDGWMDFFRWGLLQRSEEPGEGQLPEDWSAKLPASCRHHVKPEEAQEHEQSVRASLQATPDIEFEARRLVDTLGEAMPVETLGQEQEENCKTMVKDLLTLKVYSQMSGASTTSKSGSFRVLQADIQNREELIREDMQERRSS</sequence>
<dbReference type="InterPro" id="IPR029052">
    <property type="entry name" value="Metallo-depent_PP-like"/>
</dbReference>
<dbReference type="OrthoDB" id="406944at2759"/>
<accession>A0A812Y8A1</accession>
<feature type="non-terminal residue" evidence="6">
    <location>
        <position position="1"/>
    </location>
</feature>
<organism evidence="6 7">
    <name type="scientific">Symbiodinium pilosum</name>
    <name type="common">Dinoflagellate</name>
    <dbReference type="NCBI Taxonomy" id="2952"/>
    <lineage>
        <taxon>Eukaryota</taxon>
        <taxon>Sar</taxon>
        <taxon>Alveolata</taxon>
        <taxon>Dinophyceae</taxon>
        <taxon>Suessiales</taxon>
        <taxon>Symbiodiniaceae</taxon>
        <taxon>Symbiodinium</taxon>
    </lineage>
</organism>
<feature type="region of interest" description="Disordered" evidence="4">
    <location>
        <begin position="214"/>
        <end position="271"/>
    </location>
</feature>
<keyword evidence="3" id="KW-0464">Manganese</keyword>
<evidence type="ECO:0000256" key="2">
    <source>
        <dbReference type="ARBA" id="ARBA00022723"/>
    </source>
</evidence>
<dbReference type="Gene3D" id="3.60.21.10">
    <property type="match status" value="1"/>
</dbReference>
<dbReference type="PANTHER" id="PTHR45668">
    <property type="entry name" value="SERINE/THREONINE-PROTEIN PHOSPHATASE 5-RELATED"/>
    <property type="match status" value="1"/>
</dbReference>
<evidence type="ECO:0000256" key="1">
    <source>
        <dbReference type="ARBA" id="ARBA00001936"/>
    </source>
</evidence>
<evidence type="ECO:0000313" key="6">
    <source>
        <dbReference type="EMBL" id="CAE7764258.1"/>
    </source>
</evidence>
<comment type="caution">
    <text evidence="6">The sequence shown here is derived from an EMBL/GenBank/DDBJ whole genome shotgun (WGS) entry which is preliminary data.</text>
</comment>
<feature type="domain" description="Serine/threonine specific protein phosphatases" evidence="5">
    <location>
        <begin position="1"/>
        <end position="160"/>
    </location>
</feature>
<dbReference type="GO" id="GO:0016787">
    <property type="term" value="F:hydrolase activity"/>
    <property type="evidence" value="ECO:0007669"/>
    <property type="project" value="InterPro"/>
</dbReference>
<evidence type="ECO:0000256" key="4">
    <source>
        <dbReference type="SAM" id="MobiDB-lite"/>
    </source>
</evidence>
<evidence type="ECO:0000259" key="5">
    <source>
        <dbReference type="SMART" id="SM00156"/>
    </source>
</evidence>
<dbReference type="SMART" id="SM00156">
    <property type="entry name" value="PP2Ac"/>
    <property type="match status" value="1"/>
</dbReference>
<dbReference type="Proteomes" id="UP000649617">
    <property type="component" value="Unassembled WGS sequence"/>
</dbReference>
<dbReference type="InterPro" id="IPR004843">
    <property type="entry name" value="Calcineurin-like_PHP"/>
</dbReference>
<gene>
    <name evidence="6" type="primary">ppt1</name>
    <name evidence="6" type="ORF">SPIL2461_LOCUS22374</name>
</gene>
<evidence type="ECO:0000256" key="3">
    <source>
        <dbReference type="ARBA" id="ARBA00023211"/>
    </source>
</evidence>
<comment type="cofactor">
    <cofactor evidence="1">
        <name>Mn(2+)</name>
        <dbReference type="ChEBI" id="CHEBI:29035"/>
    </cofactor>
</comment>
<name>A0A812Y8A1_SYMPI</name>
<dbReference type="PANTHER" id="PTHR45668:SF5">
    <property type="entry name" value="SERINE_THREONINE-PROTEIN PHOSPHATASE 5"/>
    <property type="match status" value="1"/>
</dbReference>
<evidence type="ECO:0000313" key="7">
    <source>
        <dbReference type="Proteomes" id="UP000649617"/>
    </source>
</evidence>
<dbReference type="InterPro" id="IPR006186">
    <property type="entry name" value="Ser/Thr-sp_prot-phosphatase"/>
</dbReference>
<protein>
    <submittedName>
        <fullName evidence="6">Ppt1 protein</fullName>
    </submittedName>
</protein>
<dbReference type="InterPro" id="IPR051134">
    <property type="entry name" value="PPP_phosphatase"/>
</dbReference>
<dbReference type="EMBL" id="CAJNIZ010047205">
    <property type="protein sequence ID" value="CAE7764258.1"/>
    <property type="molecule type" value="Genomic_DNA"/>
</dbReference>
<dbReference type="Pfam" id="PF00149">
    <property type="entry name" value="Metallophos"/>
    <property type="match status" value="1"/>
</dbReference>
<reference evidence="6" key="1">
    <citation type="submission" date="2021-02" db="EMBL/GenBank/DDBJ databases">
        <authorList>
            <person name="Dougan E. K."/>
            <person name="Rhodes N."/>
            <person name="Thang M."/>
            <person name="Chan C."/>
        </authorList>
    </citation>
    <scope>NUCLEOTIDE SEQUENCE</scope>
</reference>
<dbReference type="CDD" id="cd00144">
    <property type="entry name" value="MPP_PPP_family"/>
    <property type="match status" value="1"/>
</dbReference>
<dbReference type="SUPFAM" id="SSF56300">
    <property type="entry name" value="Metallo-dependent phosphatases"/>
    <property type="match status" value="1"/>
</dbReference>
<keyword evidence="2" id="KW-0479">Metal-binding</keyword>
<dbReference type="GO" id="GO:0046872">
    <property type="term" value="F:metal ion binding"/>
    <property type="evidence" value="ECO:0007669"/>
    <property type="project" value="UniProtKB-KW"/>
</dbReference>
<keyword evidence="7" id="KW-1185">Reference proteome</keyword>
<feature type="compositionally biased region" description="Low complexity" evidence="4">
    <location>
        <begin position="216"/>
        <end position="241"/>
    </location>
</feature>
<dbReference type="AlphaFoldDB" id="A0A812Y8A1"/>